<sequence>MKYLAVLILLVTACKSPTNKKMEPKTYLDIHNEAIVIDTHNDILMKTEDQGVIFDQDLTGQTHSDLERWKTGGLDVQIFSVYCDGNTKNSYAIANRQMDSLDAVVARNPDKIVKVANSKALLKAVEAHKIAAMFGVEGGHMIEGDLNKLEALYNRGARYLSLTHNAAPDWATSAADETTNPDLEEKGLTDFGIQVIKKMNALGMMIDVSHSGEQTFWDVIKLTNKPIIASHSSVYNLASSQRNLKDDQIKAIAKNGGVIMVNFHPNFIDNSFKAKAQAFFERHATEGDSLVKSGMDTWYMQDYLYKKYADEANQIRPPLATLINHIDYIVKLVGIDYVGLGSDFDGINITPQQLDDVTDYPLITKALVERGYSEADIIKILGTNFLRVLDANEIK</sequence>
<dbReference type="EMBL" id="CP041637">
    <property type="protein sequence ID" value="QDO94048.1"/>
    <property type="molecule type" value="Genomic_DNA"/>
</dbReference>
<gene>
    <name evidence="1" type="ORF">FNB79_08670</name>
</gene>
<dbReference type="OrthoDB" id="9804920at2"/>
<organism evidence="1 2">
    <name type="scientific">Formosa sediminum</name>
    <dbReference type="NCBI Taxonomy" id="2594004"/>
    <lineage>
        <taxon>Bacteria</taxon>
        <taxon>Pseudomonadati</taxon>
        <taxon>Bacteroidota</taxon>
        <taxon>Flavobacteriia</taxon>
        <taxon>Flavobacteriales</taxon>
        <taxon>Flavobacteriaceae</taxon>
        <taxon>Formosa</taxon>
    </lineage>
</organism>
<dbReference type="GO" id="GO:0070573">
    <property type="term" value="F:metallodipeptidase activity"/>
    <property type="evidence" value="ECO:0007669"/>
    <property type="project" value="InterPro"/>
</dbReference>
<dbReference type="AlphaFoldDB" id="A0A516GRA3"/>
<dbReference type="PANTHER" id="PTHR10443">
    <property type="entry name" value="MICROSOMAL DIPEPTIDASE"/>
    <property type="match status" value="1"/>
</dbReference>
<dbReference type="GO" id="GO:0006508">
    <property type="term" value="P:proteolysis"/>
    <property type="evidence" value="ECO:0007669"/>
    <property type="project" value="InterPro"/>
</dbReference>
<dbReference type="PROSITE" id="PS51365">
    <property type="entry name" value="RENAL_DIPEPTIDASE_2"/>
    <property type="match status" value="1"/>
</dbReference>
<dbReference type="InterPro" id="IPR008257">
    <property type="entry name" value="Pept_M19"/>
</dbReference>
<dbReference type="Gene3D" id="3.20.20.140">
    <property type="entry name" value="Metal-dependent hydrolases"/>
    <property type="match status" value="1"/>
</dbReference>
<reference evidence="1 2" key="1">
    <citation type="submission" date="2019-07" db="EMBL/GenBank/DDBJ databases">
        <title>Genome sequencing for Formosa sp. PS13.</title>
        <authorList>
            <person name="Park S.-J."/>
        </authorList>
    </citation>
    <scope>NUCLEOTIDE SEQUENCE [LARGE SCALE GENOMIC DNA]</scope>
    <source>
        <strain evidence="1 2">PS13</strain>
    </source>
</reference>
<dbReference type="Proteomes" id="UP000319209">
    <property type="component" value="Chromosome"/>
</dbReference>
<dbReference type="PANTHER" id="PTHR10443:SF12">
    <property type="entry name" value="DIPEPTIDASE"/>
    <property type="match status" value="1"/>
</dbReference>
<name>A0A516GRA3_9FLAO</name>
<evidence type="ECO:0000313" key="2">
    <source>
        <dbReference type="Proteomes" id="UP000319209"/>
    </source>
</evidence>
<dbReference type="Pfam" id="PF01244">
    <property type="entry name" value="Peptidase_M19"/>
    <property type="match status" value="1"/>
</dbReference>
<dbReference type="RefSeq" id="WP_143380936.1">
    <property type="nucleotide sequence ID" value="NZ_CP041637.1"/>
</dbReference>
<accession>A0A516GRA3</accession>
<evidence type="ECO:0000313" key="1">
    <source>
        <dbReference type="EMBL" id="QDO94048.1"/>
    </source>
</evidence>
<keyword evidence="2" id="KW-1185">Reference proteome</keyword>
<protein>
    <submittedName>
        <fullName evidence="1">Membrane dipeptidase</fullName>
    </submittedName>
</protein>
<dbReference type="InterPro" id="IPR032466">
    <property type="entry name" value="Metal_Hydrolase"/>
</dbReference>
<proteinExistence type="predicted"/>
<dbReference type="KEGG" id="fop:FNB79_08670"/>
<dbReference type="CDD" id="cd01301">
    <property type="entry name" value="rDP_like"/>
    <property type="match status" value="1"/>
</dbReference>
<dbReference type="SUPFAM" id="SSF51556">
    <property type="entry name" value="Metallo-dependent hydrolases"/>
    <property type="match status" value="1"/>
</dbReference>